<evidence type="ECO:0000256" key="3">
    <source>
        <dbReference type="ARBA" id="ARBA00022692"/>
    </source>
</evidence>
<comment type="subcellular location">
    <subcellularLocation>
        <location evidence="1">Cell membrane</location>
        <topology evidence="1">Multi-pass membrane protein</topology>
    </subcellularLocation>
</comment>
<evidence type="ECO:0000256" key="6">
    <source>
        <dbReference type="SAM" id="Phobius"/>
    </source>
</evidence>
<feature type="transmembrane region" description="Helical" evidence="6">
    <location>
        <begin position="379"/>
        <end position="401"/>
    </location>
</feature>
<reference evidence="9 10" key="1">
    <citation type="submission" date="2019-09" db="EMBL/GenBank/DDBJ databases">
        <authorList>
            <person name="Cao W.R."/>
        </authorList>
    </citation>
    <scope>NUCLEOTIDE SEQUENCE [LARGE SCALE GENOMIC DNA]</scope>
    <source>
        <strain evidence="10">a4</strain>
    </source>
</reference>
<proteinExistence type="predicted"/>
<dbReference type="PANTHER" id="PTHR30572:SF18">
    <property type="entry name" value="ABC-TYPE MACROLIDE FAMILY EXPORT SYSTEM PERMEASE COMPONENT 2"/>
    <property type="match status" value="1"/>
</dbReference>
<dbReference type="AlphaFoldDB" id="A0A7J5AP91"/>
<dbReference type="EMBL" id="WAAU01000008">
    <property type="protein sequence ID" value="KAB1159367.1"/>
    <property type="molecule type" value="Genomic_DNA"/>
</dbReference>
<feature type="transmembrane region" description="Helical" evidence="6">
    <location>
        <begin position="286"/>
        <end position="313"/>
    </location>
</feature>
<evidence type="ECO:0000256" key="2">
    <source>
        <dbReference type="ARBA" id="ARBA00022475"/>
    </source>
</evidence>
<keyword evidence="10" id="KW-1185">Reference proteome</keyword>
<dbReference type="Pfam" id="PF12704">
    <property type="entry name" value="MacB_PCD"/>
    <property type="match status" value="2"/>
</dbReference>
<feature type="transmembrane region" description="Helical" evidence="6">
    <location>
        <begin position="680"/>
        <end position="704"/>
    </location>
</feature>
<dbReference type="InterPro" id="IPR003838">
    <property type="entry name" value="ABC3_permease_C"/>
</dbReference>
<evidence type="ECO:0000259" key="8">
    <source>
        <dbReference type="Pfam" id="PF12704"/>
    </source>
</evidence>
<evidence type="ECO:0000256" key="4">
    <source>
        <dbReference type="ARBA" id="ARBA00022989"/>
    </source>
</evidence>
<dbReference type="InterPro" id="IPR025857">
    <property type="entry name" value="MacB_PCD"/>
</dbReference>
<dbReference type="PANTHER" id="PTHR30572">
    <property type="entry name" value="MEMBRANE COMPONENT OF TRANSPORTER-RELATED"/>
    <property type="match status" value="1"/>
</dbReference>
<feature type="domain" description="ABC3 transporter permease C-terminal" evidence="7">
    <location>
        <begin position="683"/>
        <end position="793"/>
    </location>
</feature>
<dbReference type="Pfam" id="PF02687">
    <property type="entry name" value="FtsX"/>
    <property type="match status" value="2"/>
</dbReference>
<organism evidence="9 10">
    <name type="scientific">Tenacibaculum aiptasiae</name>
    <dbReference type="NCBI Taxonomy" id="426481"/>
    <lineage>
        <taxon>Bacteria</taxon>
        <taxon>Pseudomonadati</taxon>
        <taxon>Bacteroidota</taxon>
        <taxon>Flavobacteriia</taxon>
        <taxon>Flavobacteriales</taxon>
        <taxon>Flavobacteriaceae</taxon>
        <taxon>Tenacibaculum</taxon>
    </lineage>
</organism>
<dbReference type="GO" id="GO:0022857">
    <property type="term" value="F:transmembrane transporter activity"/>
    <property type="evidence" value="ECO:0007669"/>
    <property type="project" value="TreeGrafter"/>
</dbReference>
<gene>
    <name evidence="9" type="ORF">F7018_03380</name>
</gene>
<name>A0A7J5AP91_9FLAO</name>
<dbReference type="OrthoDB" id="5933722at2"/>
<dbReference type="RefSeq" id="WP_150898586.1">
    <property type="nucleotide sequence ID" value="NZ_WAAU01000008.1"/>
</dbReference>
<evidence type="ECO:0000256" key="1">
    <source>
        <dbReference type="ARBA" id="ARBA00004651"/>
    </source>
</evidence>
<evidence type="ECO:0000313" key="9">
    <source>
        <dbReference type="EMBL" id="KAB1159367.1"/>
    </source>
</evidence>
<keyword evidence="5 6" id="KW-0472">Membrane</keyword>
<evidence type="ECO:0000313" key="10">
    <source>
        <dbReference type="Proteomes" id="UP000467305"/>
    </source>
</evidence>
<feature type="transmembrane region" description="Helical" evidence="6">
    <location>
        <begin position="20"/>
        <end position="41"/>
    </location>
</feature>
<accession>A0A7J5AP91</accession>
<feature type="transmembrane region" description="Helical" evidence="6">
    <location>
        <begin position="732"/>
        <end position="751"/>
    </location>
</feature>
<feature type="transmembrane region" description="Helical" evidence="6">
    <location>
        <begin position="334"/>
        <end position="359"/>
    </location>
</feature>
<evidence type="ECO:0000259" key="7">
    <source>
        <dbReference type="Pfam" id="PF02687"/>
    </source>
</evidence>
<dbReference type="Proteomes" id="UP000467305">
    <property type="component" value="Unassembled WGS sequence"/>
</dbReference>
<keyword evidence="4 6" id="KW-1133">Transmembrane helix</keyword>
<dbReference type="InterPro" id="IPR050250">
    <property type="entry name" value="Macrolide_Exporter_MacB"/>
</dbReference>
<feature type="transmembrane region" description="Helical" evidence="6">
    <location>
        <begin position="422"/>
        <end position="445"/>
    </location>
</feature>
<feature type="domain" description="MacB-like periplasmic core" evidence="8">
    <location>
        <begin position="485"/>
        <end position="635"/>
    </location>
</feature>
<protein>
    <submittedName>
        <fullName evidence="9">FtsX-like permease family protein</fullName>
    </submittedName>
</protein>
<dbReference type="GO" id="GO:0005886">
    <property type="term" value="C:plasma membrane"/>
    <property type="evidence" value="ECO:0007669"/>
    <property type="project" value="UniProtKB-SubCell"/>
</dbReference>
<feature type="transmembrane region" description="Helical" evidence="6">
    <location>
        <begin position="766"/>
        <end position="789"/>
    </location>
</feature>
<evidence type="ECO:0000256" key="5">
    <source>
        <dbReference type="ARBA" id="ARBA00023136"/>
    </source>
</evidence>
<feature type="domain" description="ABC3 transporter permease C-terminal" evidence="7">
    <location>
        <begin position="292"/>
        <end position="403"/>
    </location>
</feature>
<keyword evidence="2" id="KW-1003">Cell membrane</keyword>
<sequence length="803" mass="91642">MFQIWFKIFYRNSKKNWLNVLVNILGLALGFTTALIVLAYLNDEQSYNSSNPQKDNIYRVIHRMSNGGVGAHSTIVEGVTYKEEIPEISDYYISPNWYYSELVKVNGKNQFSENILKGSANFFDFFPFKIIEGSQKKFSEARNNIAISEEQARIFFDNKSPIGKTIEFLNRVFTVTTVYKIVGKHYYMPNMIIQYKNELLDQDWENLGVNLFVKVAEETNQDDIEKKASDVWYKNYVLPFSKKEGITPEEFVEKQGIIPYLESIEDIRLKTVTGNAGPEGKGSYQLILIMLSLSILIIIISYVNLINLSIATASQRGKEVGIKKTLGLTKTKLIMQYVLEIVIQGLIAFMFSLLLLELIMPSFNLFMSKSISLYKIDLLIKFLLFVILASAIIGVIPSIYLSKYKTVEVLKGNVSRNKQGVIIRNLMLGIQFLVSGFFLASSIIINQQVNYMENKDLGFNGEQVLMIPMNENDEKYNKYLLAKKELTKHPNIEDVTSNLSIIGGGMGMGARLDYKGTSVRTSLDAIDYNFLKALNIEVLKGRDFKEEIASDTIKNILINEALAKTLNIYNDPIGKEIPTSFGGYSNVTMKVIGMVKDYNVDGLDTKIRPTVFLHWNGFDFMKSMLSTIQIKIKPDNLDNTLNFIEDYWSKNVEQGYPYNPTFLNKRFAKTYKKYLNQKTLFFILTVIVIIISLLGLFASATLTIEQRLKEVAIRKTLGASVQEIILQLIKSFMKVVVVASVFLIPMAYYFMQGWLDNFIYRINMPLLPYIVTPVVLMVLVFLVVGLKAFNATKVDLIKYLKFE</sequence>
<comment type="caution">
    <text evidence="9">The sequence shown here is derived from an EMBL/GenBank/DDBJ whole genome shotgun (WGS) entry which is preliminary data.</text>
</comment>
<keyword evidence="3 6" id="KW-0812">Transmembrane</keyword>
<feature type="domain" description="MacB-like periplasmic core" evidence="8">
    <location>
        <begin position="21"/>
        <end position="228"/>
    </location>
</feature>